<sequence>MKNRPIFSYSQTGCGVFQSKSSNCKIASLTASECVVTARAREMYTGCGDFQIKSANDDGQSSLDGSEDDAVLGEEVRSQVIVCTDEGNVVLFSGVSGVFSTLDLRPRAHYEVHGDAEDTSSASDTTGQRFSFMRTPATASSTAPQTASAPPRAAVSKTFQSSRKEDDATGIGEVTEKIEELILASQTLPDVTTAIRELTNLAATQRVILTPSQLQTIKQGFCCVVCMKFIEEPVFTQFCQSLIGCKTCVEQWQETSVHCAKCRVNTADNNILEVHGLSEAFSVLRSLFDEE</sequence>
<dbReference type="Gene3D" id="3.30.40.10">
    <property type="entry name" value="Zinc/RING finger domain, C3HC4 (zinc finger)"/>
    <property type="match status" value="1"/>
</dbReference>
<evidence type="ECO:0000256" key="1">
    <source>
        <dbReference type="SAM" id="MobiDB-lite"/>
    </source>
</evidence>
<protein>
    <recommendedName>
        <fullName evidence="4">RING-type domain-containing protein</fullName>
    </recommendedName>
</protein>
<accession>A0A6A4SH80</accession>
<feature type="region of interest" description="Disordered" evidence="1">
    <location>
        <begin position="135"/>
        <end position="170"/>
    </location>
</feature>
<dbReference type="EMBL" id="VEVO01000014">
    <property type="protein sequence ID" value="KAF0031965.1"/>
    <property type="molecule type" value="Genomic_DNA"/>
</dbReference>
<organism evidence="2 3">
    <name type="scientific">Scophthalmus maximus</name>
    <name type="common">Turbot</name>
    <name type="synonym">Psetta maxima</name>
    <dbReference type="NCBI Taxonomy" id="52904"/>
    <lineage>
        <taxon>Eukaryota</taxon>
        <taxon>Metazoa</taxon>
        <taxon>Chordata</taxon>
        <taxon>Craniata</taxon>
        <taxon>Vertebrata</taxon>
        <taxon>Euteleostomi</taxon>
        <taxon>Actinopterygii</taxon>
        <taxon>Neopterygii</taxon>
        <taxon>Teleostei</taxon>
        <taxon>Neoteleostei</taxon>
        <taxon>Acanthomorphata</taxon>
        <taxon>Carangaria</taxon>
        <taxon>Pleuronectiformes</taxon>
        <taxon>Pleuronectoidei</taxon>
        <taxon>Scophthalmidae</taxon>
        <taxon>Scophthalmus</taxon>
    </lineage>
</organism>
<dbReference type="AlphaFoldDB" id="A0A6A4SH80"/>
<comment type="caution">
    <text evidence="2">The sequence shown here is derived from an EMBL/GenBank/DDBJ whole genome shotgun (WGS) entry which is preliminary data.</text>
</comment>
<evidence type="ECO:0008006" key="4">
    <source>
        <dbReference type="Google" id="ProtNLM"/>
    </source>
</evidence>
<evidence type="ECO:0000313" key="2">
    <source>
        <dbReference type="EMBL" id="KAF0031965.1"/>
    </source>
</evidence>
<dbReference type="InterPro" id="IPR013083">
    <property type="entry name" value="Znf_RING/FYVE/PHD"/>
</dbReference>
<proteinExistence type="predicted"/>
<name>A0A6A4SH80_SCOMX</name>
<evidence type="ECO:0000313" key="3">
    <source>
        <dbReference type="Proteomes" id="UP000438429"/>
    </source>
</evidence>
<gene>
    <name evidence="2" type="ORF">F2P81_016520</name>
</gene>
<dbReference type="SUPFAM" id="SSF57850">
    <property type="entry name" value="RING/U-box"/>
    <property type="match status" value="1"/>
</dbReference>
<reference evidence="2 3" key="1">
    <citation type="submission" date="2019-06" db="EMBL/GenBank/DDBJ databases">
        <title>Draft genomes of female and male turbot (Scophthalmus maximus).</title>
        <authorList>
            <person name="Xu H."/>
            <person name="Xu X.-W."/>
            <person name="Shao C."/>
            <person name="Chen S."/>
        </authorList>
    </citation>
    <scope>NUCLEOTIDE SEQUENCE [LARGE SCALE GENOMIC DNA]</scope>
    <source>
        <strain evidence="2">Ysfricsl-2016a</strain>
        <tissue evidence="2">Blood</tissue>
    </source>
</reference>
<dbReference type="Proteomes" id="UP000438429">
    <property type="component" value="Unassembled WGS sequence"/>
</dbReference>
<feature type="compositionally biased region" description="Low complexity" evidence="1">
    <location>
        <begin position="135"/>
        <end position="154"/>
    </location>
</feature>